<evidence type="ECO:0000256" key="5">
    <source>
        <dbReference type="ARBA" id="ARBA00023136"/>
    </source>
</evidence>
<dbReference type="Proteomes" id="UP001152888">
    <property type="component" value="Unassembled WGS sequence"/>
</dbReference>
<dbReference type="InterPro" id="IPR045866">
    <property type="entry name" value="FAM210A/B-like"/>
</dbReference>
<keyword evidence="3 7" id="KW-1133">Transmembrane helix</keyword>
<evidence type="ECO:0000313" key="11">
    <source>
        <dbReference type="Proteomes" id="UP001152888"/>
    </source>
</evidence>
<dbReference type="AlphaFoldDB" id="A0A9P0PE71"/>
<name>A0A9P0PE71_ACAOB</name>
<evidence type="ECO:0000256" key="2">
    <source>
        <dbReference type="ARBA" id="ARBA00022692"/>
    </source>
</evidence>
<evidence type="ECO:0000256" key="4">
    <source>
        <dbReference type="ARBA" id="ARBA00023054"/>
    </source>
</evidence>
<gene>
    <name evidence="10" type="ORF">ACAOBT_LOCUS14840</name>
</gene>
<evidence type="ECO:0000256" key="7">
    <source>
        <dbReference type="SAM" id="Phobius"/>
    </source>
</evidence>
<feature type="signal peptide" evidence="8">
    <location>
        <begin position="1"/>
        <end position="16"/>
    </location>
</feature>
<accession>A0A9P0PE71</accession>
<feature type="domain" description="DUF1279" evidence="9">
    <location>
        <begin position="89"/>
        <end position="175"/>
    </location>
</feature>
<keyword evidence="8" id="KW-0732">Signal</keyword>
<evidence type="ECO:0000256" key="3">
    <source>
        <dbReference type="ARBA" id="ARBA00022989"/>
    </source>
</evidence>
<dbReference type="InterPro" id="IPR009688">
    <property type="entry name" value="FAM210A/B-like_dom"/>
</dbReference>
<dbReference type="GO" id="GO:0016020">
    <property type="term" value="C:membrane"/>
    <property type="evidence" value="ECO:0007669"/>
    <property type="project" value="UniProtKB-SubCell"/>
</dbReference>
<evidence type="ECO:0000259" key="9">
    <source>
        <dbReference type="Pfam" id="PF06916"/>
    </source>
</evidence>
<feature type="compositionally biased region" description="Basic and acidic residues" evidence="6">
    <location>
        <begin position="231"/>
        <end position="243"/>
    </location>
</feature>
<keyword evidence="2 7" id="KW-0812">Transmembrane</keyword>
<feature type="transmembrane region" description="Helical" evidence="7">
    <location>
        <begin position="98"/>
        <end position="121"/>
    </location>
</feature>
<keyword evidence="5 7" id="KW-0472">Membrane</keyword>
<evidence type="ECO:0000313" key="10">
    <source>
        <dbReference type="EMBL" id="CAH1982119.1"/>
    </source>
</evidence>
<feature type="region of interest" description="Disordered" evidence="6">
    <location>
        <begin position="218"/>
        <end position="277"/>
    </location>
</feature>
<feature type="compositionally biased region" description="Basic residues" evidence="6">
    <location>
        <begin position="246"/>
        <end position="265"/>
    </location>
</feature>
<comment type="caution">
    <text evidence="10">The sequence shown here is derived from an EMBL/GenBank/DDBJ whole genome shotgun (WGS) entry which is preliminary data.</text>
</comment>
<evidence type="ECO:0000256" key="6">
    <source>
        <dbReference type="SAM" id="MobiDB-lite"/>
    </source>
</evidence>
<evidence type="ECO:0000256" key="1">
    <source>
        <dbReference type="ARBA" id="ARBA00004167"/>
    </source>
</evidence>
<comment type="subcellular location">
    <subcellularLocation>
        <location evidence="1">Membrane</location>
        <topology evidence="1">Single-pass membrane protein</topology>
    </subcellularLocation>
</comment>
<dbReference type="PANTHER" id="PTHR21377:SF1">
    <property type="entry name" value="PROTEIN FAM210A"/>
    <property type="match status" value="1"/>
</dbReference>
<dbReference type="EMBL" id="CAKOFQ010006916">
    <property type="protein sequence ID" value="CAH1982119.1"/>
    <property type="molecule type" value="Genomic_DNA"/>
</dbReference>
<dbReference type="GO" id="GO:0005739">
    <property type="term" value="C:mitochondrion"/>
    <property type="evidence" value="ECO:0007669"/>
    <property type="project" value="TreeGrafter"/>
</dbReference>
<evidence type="ECO:0000256" key="8">
    <source>
        <dbReference type="SAM" id="SignalP"/>
    </source>
</evidence>
<keyword evidence="11" id="KW-1185">Reference proteome</keyword>
<organism evidence="10 11">
    <name type="scientific">Acanthoscelides obtectus</name>
    <name type="common">Bean weevil</name>
    <name type="synonym">Bruchus obtectus</name>
    <dbReference type="NCBI Taxonomy" id="200917"/>
    <lineage>
        <taxon>Eukaryota</taxon>
        <taxon>Metazoa</taxon>
        <taxon>Ecdysozoa</taxon>
        <taxon>Arthropoda</taxon>
        <taxon>Hexapoda</taxon>
        <taxon>Insecta</taxon>
        <taxon>Pterygota</taxon>
        <taxon>Neoptera</taxon>
        <taxon>Endopterygota</taxon>
        <taxon>Coleoptera</taxon>
        <taxon>Polyphaga</taxon>
        <taxon>Cucujiformia</taxon>
        <taxon>Chrysomeloidea</taxon>
        <taxon>Chrysomelidae</taxon>
        <taxon>Bruchinae</taxon>
        <taxon>Bruchini</taxon>
        <taxon>Acanthoscelides</taxon>
    </lineage>
</organism>
<feature type="chain" id="PRO_5040335353" description="DUF1279 domain-containing protein" evidence="8">
    <location>
        <begin position="17"/>
        <end position="277"/>
    </location>
</feature>
<dbReference type="Pfam" id="PF06916">
    <property type="entry name" value="FAM210A-B_dom"/>
    <property type="match status" value="1"/>
</dbReference>
<protein>
    <recommendedName>
        <fullName evidence="9">DUF1279 domain-containing protein</fullName>
    </recommendedName>
</protein>
<keyword evidence="4" id="KW-0175">Coiled coil</keyword>
<sequence length="277" mass="31779">MASILCRRLLLTRTLCVKELSVLAAWPSTNVITNHKLFEHNAKSSDQNKIVVAVPFPSSIHIKYYSTQSDDKGKDEVAKEETKKLSLFQKFKSMYRDYWYVLVPVHLVTSAVWFGGFYYAAKSGIDIVGILESWNVSEKLLDKLRDSSMGYVAVALALYKIATPLRYTVTLGGTTISITYLKKWGYIKPVPSKERLKEMYHDKKESFSRTMKETKEEMMEKKDNIMGSIQETKEEIRSKKDSLLRSVRKTKRRLRKKANGIVKKHPGAEGNGNKRKP</sequence>
<proteinExistence type="predicted"/>
<dbReference type="PANTHER" id="PTHR21377">
    <property type="entry name" value="PROTEIN FAM210B, MITOCHONDRIAL"/>
    <property type="match status" value="1"/>
</dbReference>
<dbReference type="OrthoDB" id="2110130at2759"/>
<reference evidence="10" key="1">
    <citation type="submission" date="2022-03" db="EMBL/GenBank/DDBJ databases">
        <authorList>
            <person name="Sayadi A."/>
        </authorList>
    </citation>
    <scope>NUCLEOTIDE SEQUENCE</scope>
</reference>